<dbReference type="AlphaFoldDB" id="A0A2C7A842"/>
<evidence type="ECO:0000313" key="1">
    <source>
        <dbReference type="EMBL" id="PHK93206.1"/>
    </source>
</evidence>
<sequence>MTRLLKENGYRITFILLAFEGGWYWSFDQEGYEQMKRDWHEVIVVPAARNVALPPKNGEQHELDEWWDPLLEQTVVNLCSRRHFDVVVAHNVWLSKVFDCVPSTTVKMLETHDLFWRRPDIFRRAGLQPEFFMPSEAAELFGINRSDVVVMIQESEAIELVRRTSRHVVTLSYYDPELEQEAPPLERYDYIHPEKVSFGFLGSANGFNVRGMNALVAALEKVIIETYAPVELVVGGAVGRHLEGRLPIRQLGRVPREADLYLQADIAIAPVFDGTGFKVKTADVLALGMPMLAAEHAAEGTALDPSLVFPTPEAMAWRMAEIALKRPPLAPIRNAVLQARAQLRAQIAQGEGNALRVLREFYPPIVFNLAGARLEEDVLMLMSVISRARELASHRPVLLVAEKPLCELLRGVLMPGVKAILREDYLAHFVQSSSSIVVEMGTTEAAMLPLGAGSVRETEPFWRHWDRPAAAGEGLVARQPLFSADLSWYPAAEHLRKSWLRQVPEARPSDHRLLLVFSLPGSGGSRVQVQPGRAIQLVDIADREAVSGALMRLLAGPVDAVECVWAAPAGCGLSRIVVELCIMTRVPLWGAPQDAFLFQGRLSPQGGKEAQDRAAEALRAHFRRAA</sequence>
<name>A0A2C7A842_9PROT</name>
<dbReference type="Proteomes" id="UP000223527">
    <property type="component" value="Unassembled WGS sequence"/>
</dbReference>
<dbReference type="Pfam" id="PF13692">
    <property type="entry name" value="Glyco_trans_1_4"/>
    <property type="match status" value="1"/>
</dbReference>
<dbReference type="RefSeq" id="WP_099097251.1">
    <property type="nucleotide sequence ID" value="NZ_PDNU01000060.1"/>
</dbReference>
<dbReference type="Gene3D" id="3.40.50.2000">
    <property type="entry name" value="Glycogen Phosphorylase B"/>
    <property type="match status" value="1"/>
</dbReference>
<evidence type="ECO:0008006" key="3">
    <source>
        <dbReference type="Google" id="ProtNLM"/>
    </source>
</evidence>
<comment type="caution">
    <text evidence="1">The sequence shown here is derived from an EMBL/GenBank/DDBJ whole genome shotgun (WGS) entry which is preliminary data.</text>
</comment>
<dbReference type="EMBL" id="PDNU01000060">
    <property type="protein sequence ID" value="PHK93206.1"/>
    <property type="molecule type" value="Genomic_DNA"/>
</dbReference>
<reference evidence="1 2" key="1">
    <citation type="submission" date="2017-10" db="EMBL/GenBank/DDBJ databases">
        <authorList>
            <person name="Banno H."/>
            <person name="Chua N.-H."/>
        </authorList>
    </citation>
    <scope>NUCLEOTIDE SEQUENCE [LARGE SCALE GENOMIC DNA]</scope>
    <source>
        <strain evidence="1 2">YW11</strain>
    </source>
</reference>
<evidence type="ECO:0000313" key="2">
    <source>
        <dbReference type="Proteomes" id="UP000223527"/>
    </source>
</evidence>
<protein>
    <recommendedName>
        <fullName evidence="3">Glycosyltransferase subfamily 4-like N-terminal domain-containing protein</fullName>
    </recommendedName>
</protein>
<organism evidence="1 2">
    <name type="scientific">Teichococcus rhizosphaerae</name>
    <dbReference type="NCBI Taxonomy" id="1335062"/>
    <lineage>
        <taxon>Bacteria</taxon>
        <taxon>Pseudomonadati</taxon>
        <taxon>Pseudomonadota</taxon>
        <taxon>Alphaproteobacteria</taxon>
        <taxon>Acetobacterales</taxon>
        <taxon>Roseomonadaceae</taxon>
        <taxon>Roseomonas</taxon>
    </lineage>
</organism>
<gene>
    <name evidence="1" type="ORF">CR162_19875</name>
</gene>
<keyword evidence="2" id="KW-1185">Reference proteome</keyword>
<dbReference type="SUPFAM" id="SSF53756">
    <property type="entry name" value="UDP-Glycosyltransferase/glycogen phosphorylase"/>
    <property type="match status" value="1"/>
</dbReference>
<proteinExistence type="predicted"/>
<accession>A0A2C7A842</accession>
<dbReference type="OrthoDB" id="7815474at2"/>